<evidence type="ECO:0000256" key="6">
    <source>
        <dbReference type="ARBA" id="ARBA00022989"/>
    </source>
</evidence>
<feature type="transmembrane region" description="Helical" evidence="8">
    <location>
        <begin position="51"/>
        <end position="69"/>
    </location>
</feature>
<evidence type="ECO:0000256" key="3">
    <source>
        <dbReference type="ARBA" id="ARBA00022448"/>
    </source>
</evidence>
<dbReference type="PANTHER" id="PTHR30269:SF32">
    <property type="entry name" value="MEMBRANE TRANSPORTER PROTEIN-RELATED"/>
    <property type="match status" value="1"/>
</dbReference>
<evidence type="ECO:0000256" key="7">
    <source>
        <dbReference type="ARBA" id="ARBA00023136"/>
    </source>
</evidence>
<dbReference type="RefSeq" id="WP_284362431.1">
    <property type="nucleotide sequence ID" value="NZ_BSNI01000002.1"/>
</dbReference>
<dbReference type="Pfam" id="PF01925">
    <property type="entry name" value="TauE"/>
    <property type="match status" value="1"/>
</dbReference>
<reference evidence="9" key="2">
    <citation type="submission" date="2023-01" db="EMBL/GenBank/DDBJ databases">
        <title>Draft genome sequence of Maritalea porphyrae strain NBRC 107169.</title>
        <authorList>
            <person name="Sun Q."/>
            <person name="Mori K."/>
        </authorList>
    </citation>
    <scope>NUCLEOTIDE SEQUENCE</scope>
    <source>
        <strain evidence="9">NBRC 107169</strain>
    </source>
</reference>
<feature type="transmembrane region" description="Helical" evidence="8">
    <location>
        <begin position="206"/>
        <end position="226"/>
    </location>
</feature>
<accession>A0ABQ5UNH5</accession>
<name>A0ABQ5UNH5_9HYPH</name>
<protein>
    <recommendedName>
        <fullName evidence="8">Probable membrane transporter protein</fullName>
    </recommendedName>
</protein>
<keyword evidence="10" id="KW-1185">Reference proteome</keyword>
<feature type="transmembrane region" description="Helical" evidence="8">
    <location>
        <begin position="84"/>
        <end position="101"/>
    </location>
</feature>
<dbReference type="Proteomes" id="UP001161405">
    <property type="component" value="Unassembled WGS sequence"/>
</dbReference>
<reference evidence="9" key="1">
    <citation type="journal article" date="2014" name="Int. J. Syst. Evol. Microbiol.">
        <title>Complete genome of a new Firmicutes species belonging to the dominant human colonic microbiota ('Ruminococcus bicirculans') reveals two chromosomes and a selective capacity to utilize plant glucans.</title>
        <authorList>
            <consortium name="NISC Comparative Sequencing Program"/>
            <person name="Wegmann U."/>
            <person name="Louis P."/>
            <person name="Goesmann A."/>
            <person name="Henrissat B."/>
            <person name="Duncan S.H."/>
            <person name="Flint H.J."/>
        </authorList>
    </citation>
    <scope>NUCLEOTIDE SEQUENCE</scope>
    <source>
        <strain evidence="9">NBRC 107169</strain>
    </source>
</reference>
<feature type="transmembrane region" description="Helical" evidence="8">
    <location>
        <begin position="181"/>
        <end position="200"/>
    </location>
</feature>
<dbReference type="EMBL" id="BSNI01000002">
    <property type="protein sequence ID" value="GLQ16722.1"/>
    <property type="molecule type" value="Genomic_DNA"/>
</dbReference>
<evidence type="ECO:0000256" key="5">
    <source>
        <dbReference type="ARBA" id="ARBA00022692"/>
    </source>
</evidence>
<keyword evidence="5 8" id="KW-0812">Transmembrane</keyword>
<keyword evidence="4 8" id="KW-1003">Cell membrane</keyword>
<evidence type="ECO:0000313" key="10">
    <source>
        <dbReference type="Proteomes" id="UP001161405"/>
    </source>
</evidence>
<keyword evidence="7 8" id="KW-0472">Membrane</keyword>
<evidence type="ECO:0000256" key="8">
    <source>
        <dbReference type="RuleBase" id="RU363041"/>
    </source>
</evidence>
<sequence length="257" mass="27885">MSFELLLELWPATLALAFAITIVAGIIKGAIGFAMPLIMVSALSSFVDPKIAIAAIILPIVASNGWQTLRHGIAPAIQASNEHWRYLVVVCFMIFVAAQLVPIIPRNIFYFVLGVPVVGLSLVQLFGLQLTISDRHKWWAEWVIAAISGTLGGLVGTWGPTTVLYLLAMKTEKMKQITVQGVIYGLGSITLLFAHIQSGVLNTKTVALSAILVPFALAGMWVGFQLLNKLDQQRFRQITLLVLTIAGLNLLRKGLLG</sequence>
<comment type="caution">
    <text evidence="9">The sequence shown here is derived from an EMBL/GenBank/DDBJ whole genome shotgun (WGS) entry which is preliminary data.</text>
</comment>
<feature type="transmembrane region" description="Helical" evidence="8">
    <location>
        <begin position="142"/>
        <end position="169"/>
    </location>
</feature>
<keyword evidence="3" id="KW-0813">Transport</keyword>
<proteinExistence type="inferred from homology"/>
<evidence type="ECO:0000313" key="9">
    <source>
        <dbReference type="EMBL" id="GLQ16722.1"/>
    </source>
</evidence>
<feature type="transmembrane region" description="Helical" evidence="8">
    <location>
        <begin position="108"/>
        <end position="130"/>
    </location>
</feature>
<evidence type="ECO:0000256" key="2">
    <source>
        <dbReference type="ARBA" id="ARBA00009142"/>
    </source>
</evidence>
<comment type="subcellular location">
    <subcellularLocation>
        <location evidence="1 8">Cell membrane</location>
        <topology evidence="1 8">Multi-pass membrane protein</topology>
    </subcellularLocation>
</comment>
<dbReference type="InterPro" id="IPR002781">
    <property type="entry name" value="TM_pro_TauE-like"/>
</dbReference>
<evidence type="ECO:0000256" key="4">
    <source>
        <dbReference type="ARBA" id="ARBA00022475"/>
    </source>
</evidence>
<comment type="similarity">
    <text evidence="2 8">Belongs to the 4-toluene sulfonate uptake permease (TSUP) (TC 2.A.102) family.</text>
</comment>
<organism evidence="9 10">
    <name type="scientific">Maritalea porphyrae</name>
    <dbReference type="NCBI Taxonomy" id="880732"/>
    <lineage>
        <taxon>Bacteria</taxon>
        <taxon>Pseudomonadati</taxon>
        <taxon>Pseudomonadota</taxon>
        <taxon>Alphaproteobacteria</taxon>
        <taxon>Hyphomicrobiales</taxon>
        <taxon>Devosiaceae</taxon>
        <taxon>Maritalea</taxon>
    </lineage>
</organism>
<keyword evidence="6 8" id="KW-1133">Transmembrane helix</keyword>
<evidence type="ECO:0000256" key="1">
    <source>
        <dbReference type="ARBA" id="ARBA00004651"/>
    </source>
</evidence>
<gene>
    <name evidence="9" type="ORF">GCM10007879_09710</name>
</gene>
<dbReference type="PANTHER" id="PTHR30269">
    <property type="entry name" value="TRANSMEMBRANE PROTEIN YFCA"/>
    <property type="match status" value="1"/>
</dbReference>
<dbReference type="InterPro" id="IPR052017">
    <property type="entry name" value="TSUP"/>
</dbReference>
<feature type="transmembrane region" description="Helical" evidence="8">
    <location>
        <begin position="12"/>
        <end position="39"/>
    </location>
</feature>